<gene>
    <name evidence="2" type="ORF">SAMN05421753_12379</name>
</gene>
<organism evidence="2 3">
    <name type="scientific">Planctomicrobium piriforme</name>
    <dbReference type="NCBI Taxonomy" id="1576369"/>
    <lineage>
        <taxon>Bacteria</taxon>
        <taxon>Pseudomonadati</taxon>
        <taxon>Planctomycetota</taxon>
        <taxon>Planctomycetia</taxon>
        <taxon>Planctomycetales</taxon>
        <taxon>Planctomycetaceae</taxon>
        <taxon>Planctomicrobium</taxon>
    </lineage>
</organism>
<dbReference type="RefSeq" id="WP_092056579.1">
    <property type="nucleotide sequence ID" value="NZ_FOQD01000023.1"/>
</dbReference>
<keyword evidence="1" id="KW-0472">Membrane</keyword>
<protein>
    <recommendedName>
        <fullName evidence="4">DUF1772 domain-containing protein</fullName>
    </recommendedName>
</protein>
<reference evidence="3" key="1">
    <citation type="submission" date="2016-10" db="EMBL/GenBank/DDBJ databases">
        <authorList>
            <person name="Varghese N."/>
            <person name="Submissions S."/>
        </authorList>
    </citation>
    <scope>NUCLEOTIDE SEQUENCE [LARGE SCALE GENOMIC DNA]</scope>
    <source>
        <strain evidence="3">DSM 26348</strain>
    </source>
</reference>
<name>A0A1I3SAJ8_9PLAN</name>
<dbReference type="EMBL" id="FOQD01000023">
    <property type="protein sequence ID" value="SFJ55715.1"/>
    <property type="molecule type" value="Genomic_DNA"/>
</dbReference>
<feature type="transmembrane region" description="Helical" evidence="1">
    <location>
        <begin position="83"/>
        <end position="106"/>
    </location>
</feature>
<dbReference type="STRING" id="1576369.SAMN05421753_12379"/>
<evidence type="ECO:0000313" key="3">
    <source>
        <dbReference type="Proteomes" id="UP000199518"/>
    </source>
</evidence>
<dbReference type="AlphaFoldDB" id="A0A1I3SAJ8"/>
<dbReference type="OrthoDB" id="27509at2"/>
<feature type="transmembrane region" description="Helical" evidence="1">
    <location>
        <begin position="127"/>
        <end position="144"/>
    </location>
</feature>
<dbReference type="Proteomes" id="UP000199518">
    <property type="component" value="Unassembled WGS sequence"/>
</dbReference>
<keyword evidence="1" id="KW-0812">Transmembrane</keyword>
<evidence type="ECO:0000313" key="2">
    <source>
        <dbReference type="EMBL" id="SFJ55715.1"/>
    </source>
</evidence>
<feature type="transmembrane region" description="Helical" evidence="1">
    <location>
        <begin position="16"/>
        <end position="35"/>
    </location>
</feature>
<accession>A0A1I3SAJ8</accession>
<sequence>MHDTLTRGLFLAQLASTWWMVGLIWFVQIVHYPLFARVGQDQFCDYEQRHTHLTGWVVGPPMLVEAASAVLMLWFTPPGIPVWAIWTGLALLLANWLSTAFLQVPCHNALSKEFNQAIQRRLVSSNWLRTFAWSLRGLLLLWMAW</sequence>
<evidence type="ECO:0000256" key="1">
    <source>
        <dbReference type="SAM" id="Phobius"/>
    </source>
</evidence>
<proteinExistence type="predicted"/>
<feature type="transmembrane region" description="Helical" evidence="1">
    <location>
        <begin position="56"/>
        <end position="77"/>
    </location>
</feature>
<evidence type="ECO:0008006" key="4">
    <source>
        <dbReference type="Google" id="ProtNLM"/>
    </source>
</evidence>
<keyword evidence="1" id="KW-1133">Transmembrane helix</keyword>
<keyword evidence="3" id="KW-1185">Reference proteome</keyword>